<reference evidence="6 7" key="1">
    <citation type="submission" date="2020-08" db="EMBL/GenBank/DDBJ databases">
        <title>Description of novel Flavobacterium F-400 isolate.</title>
        <authorList>
            <person name="Saticioglu I."/>
            <person name="Duman M."/>
            <person name="Altun S."/>
        </authorList>
    </citation>
    <scope>NUCLEOTIDE SEQUENCE [LARGE SCALE GENOMIC DNA]</scope>
    <source>
        <strain evidence="6 7">F-400</strain>
    </source>
</reference>
<dbReference type="CDD" id="cd03360">
    <property type="entry name" value="LbH_AT_putative"/>
    <property type="match status" value="1"/>
</dbReference>
<protein>
    <submittedName>
        <fullName evidence="6">Acetyltransferase</fullName>
    </submittedName>
</protein>
<dbReference type="SUPFAM" id="SSF51161">
    <property type="entry name" value="Trimeric LpxA-like enzymes"/>
    <property type="match status" value="1"/>
</dbReference>
<accession>A0ABR7JI99</accession>
<keyword evidence="2" id="KW-0808">Transferase</keyword>
<dbReference type="InterPro" id="IPR020019">
    <property type="entry name" value="AcTrfase_PglD-like"/>
</dbReference>
<dbReference type="Gene3D" id="3.40.50.20">
    <property type="match status" value="1"/>
</dbReference>
<dbReference type="Pfam" id="PF17836">
    <property type="entry name" value="PglD_N"/>
    <property type="match status" value="1"/>
</dbReference>
<name>A0ABR7JI99_9FLAO</name>
<evidence type="ECO:0000313" key="6">
    <source>
        <dbReference type="EMBL" id="MBC5864231.1"/>
    </source>
</evidence>
<dbReference type="RefSeq" id="WP_166138324.1">
    <property type="nucleotide sequence ID" value="NZ_JAAOBY010000008.1"/>
</dbReference>
<dbReference type="EMBL" id="JACRUM010000007">
    <property type="protein sequence ID" value="MBC5864231.1"/>
    <property type="molecule type" value="Genomic_DNA"/>
</dbReference>
<keyword evidence="7" id="KW-1185">Reference proteome</keyword>
<evidence type="ECO:0000256" key="2">
    <source>
        <dbReference type="ARBA" id="ARBA00022679"/>
    </source>
</evidence>
<evidence type="ECO:0000259" key="5">
    <source>
        <dbReference type="Pfam" id="PF17836"/>
    </source>
</evidence>
<dbReference type="Proteomes" id="UP000621670">
    <property type="component" value="Unassembled WGS sequence"/>
</dbReference>
<evidence type="ECO:0000313" key="7">
    <source>
        <dbReference type="Proteomes" id="UP000621670"/>
    </source>
</evidence>
<proteinExistence type="inferred from homology"/>
<dbReference type="InterPro" id="IPR001451">
    <property type="entry name" value="Hexapep"/>
</dbReference>
<evidence type="ECO:0000256" key="3">
    <source>
        <dbReference type="ARBA" id="ARBA00022737"/>
    </source>
</evidence>
<dbReference type="InterPro" id="IPR018357">
    <property type="entry name" value="Hexapep_transf_CS"/>
</dbReference>
<comment type="similarity">
    <text evidence="1">Belongs to the transferase hexapeptide repeat family.</text>
</comment>
<dbReference type="InterPro" id="IPR011004">
    <property type="entry name" value="Trimer_LpxA-like_sf"/>
</dbReference>
<keyword evidence="4" id="KW-0012">Acyltransferase</keyword>
<organism evidence="6 7">
    <name type="scientific">Flavobacterium turcicum</name>
    <dbReference type="NCBI Taxonomy" id="2764718"/>
    <lineage>
        <taxon>Bacteria</taxon>
        <taxon>Pseudomonadati</taxon>
        <taxon>Bacteroidota</taxon>
        <taxon>Flavobacteriia</taxon>
        <taxon>Flavobacteriales</taxon>
        <taxon>Flavobacteriaceae</taxon>
        <taxon>Flavobacterium</taxon>
    </lineage>
</organism>
<comment type="caution">
    <text evidence="6">The sequence shown here is derived from an EMBL/GenBank/DDBJ whole genome shotgun (WGS) entry which is preliminary data.</text>
</comment>
<sequence>MAEKLFLYGASGHGKVLLDLIQSNKQSVDGVVDDNPLLYDLMGVPVYRSSKLNHFQGELLISIGDNAVRKAIVTSWSFKKFFKAIHSRATVSSYANVGDGSVVMANAVVHADVQIGAHCIVNTGAVVEHDCTIGDFVHISPCAAIAGNVVVGEGTQVGIGACVIQGIQIGKWVTIGAGAVIIKDVPDYAVVVGNPGKIIKYKKNE</sequence>
<keyword evidence="3" id="KW-0677">Repeat</keyword>
<dbReference type="InterPro" id="IPR041561">
    <property type="entry name" value="PglD_N"/>
</dbReference>
<dbReference type="PROSITE" id="PS00101">
    <property type="entry name" value="HEXAPEP_TRANSFERASES"/>
    <property type="match status" value="1"/>
</dbReference>
<dbReference type="NCBIfam" id="TIGR03570">
    <property type="entry name" value="NeuD_NnaD"/>
    <property type="match status" value="1"/>
</dbReference>
<evidence type="ECO:0000256" key="4">
    <source>
        <dbReference type="ARBA" id="ARBA00023315"/>
    </source>
</evidence>
<feature type="domain" description="PglD N-terminal" evidence="5">
    <location>
        <begin position="4"/>
        <end position="74"/>
    </location>
</feature>
<dbReference type="PANTHER" id="PTHR43300:SF7">
    <property type="entry name" value="UDP-N-ACETYLBACILLOSAMINE N-ACETYLTRANSFERASE"/>
    <property type="match status" value="1"/>
</dbReference>
<gene>
    <name evidence="6" type="ORF">H8R26_12435</name>
</gene>
<dbReference type="Pfam" id="PF00132">
    <property type="entry name" value="Hexapep"/>
    <property type="match status" value="1"/>
</dbReference>
<dbReference type="InterPro" id="IPR050179">
    <property type="entry name" value="Trans_hexapeptide_repeat"/>
</dbReference>
<dbReference type="PANTHER" id="PTHR43300">
    <property type="entry name" value="ACETYLTRANSFERASE"/>
    <property type="match status" value="1"/>
</dbReference>
<dbReference type="Gene3D" id="2.160.10.10">
    <property type="entry name" value="Hexapeptide repeat proteins"/>
    <property type="match status" value="1"/>
</dbReference>
<evidence type="ECO:0000256" key="1">
    <source>
        <dbReference type="ARBA" id="ARBA00007274"/>
    </source>
</evidence>